<organism evidence="2 3">
    <name type="scientific">Aureobasidium pullulans EXF-150</name>
    <dbReference type="NCBI Taxonomy" id="1043002"/>
    <lineage>
        <taxon>Eukaryota</taxon>
        <taxon>Fungi</taxon>
        <taxon>Dikarya</taxon>
        <taxon>Ascomycota</taxon>
        <taxon>Pezizomycotina</taxon>
        <taxon>Dothideomycetes</taxon>
        <taxon>Dothideomycetidae</taxon>
        <taxon>Dothideales</taxon>
        <taxon>Saccotheciaceae</taxon>
        <taxon>Aureobasidium</taxon>
    </lineage>
</organism>
<feature type="chain" id="PRO_5001703862" evidence="1">
    <location>
        <begin position="20"/>
        <end position="91"/>
    </location>
</feature>
<gene>
    <name evidence="2" type="ORF">M438DRAFT_339348</name>
</gene>
<dbReference type="RefSeq" id="XP_029756233.1">
    <property type="nucleotide sequence ID" value="XM_029904208.1"/>
</dbReference>
<accession>A0A074XZE9</accession>
<sequence>MKSIFFFLLGLAAMSSAAALHPTDSQLVDIPEPALSAAHSQPSLQPRQDYDDWHEDPSIHHRFTKQDAKNCHEPCQVSYHHQLRIWECICL</sequence>
<name>A0A074XZE9_AURPU</name>
<evidence type="ECO:0000313" key="2">
    <source>
        <dbReference type="EMBL" id="KEQ80046.1"/>
    </source>
</evidence>
<keyword evidence="1" id="KW-0732">Signal</keyword>
<reference evidence="2 3" key="1">
    <citation type="journal article" date="2014" name="BMC Genomics">
        <title>Genome sequencing of four Aureobasidium pullulans varieties: biotechnological potential, stress tolerance, and description of new species.</title>
        <authorList>
            <person name="Gostin Ar C."/>
            <person name="Ohm R.A."/>
            <person name="Kogej T."/>
            <person name="Sonjak S."/>
            <person name="Turk M."/>
            <person name="Zajc J."/>
            <person name="Zalar P."/>
            <person name="Grube M."/>
            <person name="Sun H."/>
            <person name="Han J."/>
            <person name="Sharma A."/>
            <person name="Chiniquy J."/>
            <person name="Ngan C.Y."/>
            <person name="Lipzen A."/>
            <person name="Barry K."/>
            <person name="Grigoriev I.V."/>
            <person name="Gunde-Cimerman N."/>
        </authorList>
    </citation>
    <scope>NUCLEOTIDE SEQUENCE [LARGE SCALE GENOMIC DNA]</scope>
    <source>
        <strain evidence="2 3">EXF-150</strain>
    </source>
</reference>
<evidence type="ECO:0000313" key="3">
    <source>
        <dbReference type="Proteomes" id="UP000030706"/>
    </source>
</evidence>
<dbReference type="GeneID" id="40746514"/>
<keyword evidence="3" id="KW-1185">Reference proteome</keyword>
<dbReference type="HOGENOM" id="CLU_2426656_0_0_1"/>
<dbReference type="AlphaFoldDB" id="A0A074XZE9"/>
<feature type="signal peptide" evidence="1">
    <location>
        <begin position="1"/>
        <end position="19"/>
    </location>
</feature>
<dbReference type="EMBL" id="KL585001">
    <property type="protein sequence ID" value="KEQ80046.1"/>
    <property type="molecule type" value="Genomic_DNA"/>
</dbReference>
<protein>
    <submittedName>
        <fullName evidence="2">Uncharacterized protein</fullName>
    </submittedName>
</protein>
<proteinExistence type="predicted"/>
<evidence type="ECO:0000256" key="1">
    <source>
        <dbReference type="SAM" id="SignalP"/>
    </source>
</evidence>
<dbReference type="Proteomes" id="UP000030706">
    <property type="component" value="Unassembled WGS sequence"/>
</dbReference>